<proteinExistence type="inferred from homology"/>
<dbReference type="Proteomes" id="UP000217199">
    <property type="component" value="Unassembled WGS sequence"/>
</dbReference>
<dbReference type="PROSITE" id="PS50887">
    <property type="entry name" value="GGDEF"/>
    <property type="match status" value="1"/>
</dbReference>
<dbReference type="InterPro" id="IPR029058">
    <property type="entry name" value="AB_hydrolase_fold"/>
</dbReference>
<dbReference type="GO" id="GO:0006631">
    <property type="term" value="P:fatty acid metabolic process"/>
    <property type="evidence" value="ECO:0007669"/>
    <property type="project" value="UniProtKB-KW"/>
</dbReference>
<evidence type="ECO:0000313" key="12">
    <source>
        <dbReference type="Proteomes" id="UP000217199"/>
    </source>
</evidence>
<organism evidence="11 12">
    <name type="scientific">Pyrrhoderma noxium</name>
    <dbReference type="NCBI Taxonomy" id="2282107"/>
    <lineage>
        <taxon>Eukaryota</taxon>
        <taxon>Fungi</taxon>
        <taxon>Dikarya</taxon>
        <taxon>Basidiomycota</taxon>
        <taxon>Agaricomycotina</taxon>
        <taxon>Agaricomycetes</taxon>
        <taxon>Hymenochaetales</taxon>
        <taxon>Hymenochaetaceae</taxon>
        <taxon>Pyrrhoderma</taxon>
    </lineage>
</organism>
<dbReference type="Pfam" id="PF02230">
    <property type="entry name" value="Abhydrolase_2"/>
    <property type="match status" value="1"/>
</dbReference>
<dbReference type="SUPFAM" id="SSF53474">
    <property type="entry name" value="alpha/beta-Hydrolases"/>
    <property type="match status" value="1"/>
</dbReference>
<dbReference type="InterPro" id="IPR050565">
    <property type="entry name" value="LYPA1-2/EST-like"/>
</dbReference>
<evidence type="ECO:0000256" key="3">
    <source>
        <dbReference type="ARBA" id="ARBA00014923"/>
    </source>
</evidence>
<sequence>MMVVRGSVAHDGLGQLSSFYEPHIRSIALRHASTKWICPQAPNCPVTYSNGRLRPSWFDIHHLPPHTDELDEIEVSTSIKAIEQLILSEVHIGIDPKQILLAGFSQGAALCLMTALTTLHDIGGVGSLSGWIPHRIREHIIQNDPNIPIFWAHGRRDTEIPLQYARNSVEFLEQRLCMNDETLRYLDYDNLGHEVSEEVFRDFSQWLSDILSKNQ</sequence>
<evidence type="ECO:0000256" key="6">
    <source>
        <dbReference type="ARBA" id="ARBA00022832"/>
    </source>
</evidence>
<evidence type="ECO:0000256" key="9">
    <source>
        <dbReference type="ARBA" id="ARBA00047337"/>
    </source>
</evidence>
<comment type="similarity">
    <text evidence="1">Belongs to the AB hydrolase superfamily. AB hydrolase 2 family.</text>
</comment>
<dbReference type="GO" id="GO:0008474">
    <property type="term" value="F:palmitoyl-(protein) hydrolase activity"/>
    <property type="evidence" value="ECO:0007669"/>
    <property type="project" value="UniProtKB-EC"/>
</dbReference>
<evidence type="ECO:0000256" key="4">
    <source>
        <dbReference type="ARBA" id="ARBA00022487"/>
    </source>
</evidence>
<keyword evidence="5" id="KW-0378">Hydrolase</keyword>
<comment type="catalytic activity">
    <reaction evidence="9">
        <text>S-hexadecanoyl-L-cysteinyl-[protein] + H2O = L-cysteinyl-[protein] + hexadecanoate + H(+)</text>
        <dbReference type="Rhea" id="RHEA:19233"/>
        <dbReference type="Rhea" id="RHEA-COMP:10131"/>
        <dbReference type="Rhea" id="RHEA-COMP:11032"/>
        <dbReference type="ChEBI" id="CHEBI:7896"/>
        <dbReference type="ChEBI" id="CHEBI:15377"/>
        <dbReference type="ChEBI" id="CHEBI:15378"/>
        <dbReference type="ChEBI" id="CHEBI:29950"/>
        <dbReference type="ChEBI" id="CHEBI:74151"/>
        <dbReference type="EC" id="3.1.2.22"/>
    </reaction>
</comment>
<dbReference type="OrthoDB" id="2418081at2759"/>
<evidence type="ECO:0000313" key="11">
    <source>
        <dbReference type="EMBL" id="PAV22210.1"/>
    </source>
</evidence>
<dbReference type="InterPro" id="IPR000160">
    <property type="entry name" value="GGDEF_dom"/>
</dbReference>
<name>A0A286URJ2_9AGAM</name>
<feature type="domain" description="GGDEF" evidence="10">
    <location>
        <begin position="179"/>
        <end position="215"/>
    </location>
</feature>
<keyword evidence="6" id="KW-0443">Lipid metabolism</keyword>
<evidence type="ECO:0000256" key="5">
    <source>
        <dbReference type="ARBA" id="ARBA00022801"/>
    </source>
</evidence>
<dbReference type="PANTHER" id="PTHR10655">
    <property type="entry name" value="LYSOPHOSPHOLIPASE-RELATED"/>
    <property type="match status" value="1"/>
</dbReference>
<dbReference type="STRING" id="2282107.A0A286URJ2"/>
<keyword evidence="12" id="KW-1185">Reference proteome</keyword>
<evidence type="ECO:0000256" key="8">
    <source>
        <dbReference type="ARBA" id="ARBA00031195"/>
    </source>
</evidence>
<evidence type="ECO:0000256" key="1">
    <source>
        <dbReference type="ARBA" id="ARBA00006499"/>
    </source>
</evidence>
<reference evidence="11 12" key="1">
    <citation type="journal article" date="2017" name="Mol. Ecol.">
        <title>Comparative and population genomic landscape of Phellinus noxius: A hypervariable fungus causing root rot in trees.</title>
        <authorList>
            <person name="Chung C.L."/>
            <person name="Lee T.J."/>
            <person name="Akiba M."/>
            <person name="Lee H.H."/>
            <person name="Kuo T.H."/>
            <person name="Liu D."/>
            <person name="Ke H.M."/>
            <person name="Yokoi T."/>
            <person name="Roa M.B."/>
            <person name="Lu M.J."/>
            <person name="Chang Y.Y."/>
            <person name="Ann P.J."/>
            <person name="Tsai J.N."/>
            <person name="Chen C.Y."/>
            <person name="Tzean S.S."/>
            <person name="Ota Y."/>
            <person name="Hattori T."/>
            <person name="Sahashi N."/>
            <person name="Liou R.F."/>
            <person name="Kikuchi T."/>
            <person name="Tsai I.J."/>
        </authorList>
    </citation>
    <scope>NUCLEOTIDE SEQUENCE [LARGE SCALE GENOMIC DNA]</scope>
    <source>
        <strain evidence="11 12">FFPRI411160</strain>
    </source>
</reference>
<protein>
    <recommendedName>
        <fullName evidence="3">Acyl-protein thioesterase 1</fullName>
        <ecNumber evidence="2">3.1.2.22</ecNumber>
    </recommendedName>
    <alternativeName>
        <fullName evidence="8">Palmitoyl-protein hydrolase</fullName>
    </alternativeName>
</protein>
<evidence type="ECO:0000259" key="10">
    <source>
        <dbReference type="PROSITE" id="PS50887"/>
    </source>
</evidence>
<evidence type="ECO:0000256" key="2">
    <source>
        <dbReference type="ARBA" id="ARBA00012423"/>
    </source>
</evidence>
<keyword evidence="4" id="KW-0719">Serine esterase</keyword>
<dbReference type="AlphaFoldDB" id="A0A286URJ2"/>
<dbReference type="GO" id="GO:0005737">
    <property type="term" value="C:cytoplasm"/>
    <property type="evidence" value="ECO:0007669"/>
    <property type="project" value="TreeGrafter"/>
</dbReference>
<comment type="function">
    <text evidence="7">Hydrolyzes fatty acids from S-acylated cysteine residues in proteins with a strong preference for palmitoylated G-alpha proteins over other acyl substrates. Mediates the deacylation of G-alpha proteins such as GPA1 in vivo, but has weak or no activity toward palmitoylated Ras proteins. Has weak lysophospholipase activity in vitro; however such activity may not exist in vivo.</text>
</comment>
<dbReference type="GO" id="GO:0052689">
    <property type="term" value="F:carboxylic ester hydrolase activity"/>
    <property type="evidence" value="ECO:0007669"/>
    <property type="project" value="UniProtKB-KW"/>
</dbReference>
<dbReference type="InterPro" id="IPR003140">
    <property type="entry name" value="PLipase/COase/thioEstase"/>
</dbReference>
<dbReference type="EC" id="3.1.2.22" evidence="2"/>
<comment type="caution">
    <text evidence="11">The sequence shown here is derived from an EMBL/GenBank/DDBJ whole genome shotgun (WGS) entry which is preliminary data.</text>
</comment>
<dbReference type="EMBL" id="NBII01000002">
    <property type="protein sequence ID" value="PAV22210.1"/>
    <property type="molecule type" value="Genomic_DNA"/>
</dbReference>
<dbReference type="InParanoid" id="A0A286URJ2"/>
<keyword evidence="6" id="KW-0276">Fatty acid metabolism</keyword>
<dbReference type="Gene3D" id="3.40.50.1820">
    <property type="entry name" value="alpha/beta hydrolase"/>
    <property type="match status" value="1"/>
</dbReference>
<evidence type="ECO:0000256" key="7">
    <source>
        <dbReference type="ARBA" id="ARBA00029392"/>
    </source>
</evidence>
<accession>A0A286URJ2</accession>
<dbReference type="PANTHER" id="PTHR10655:SF17">
    <property type="entry name" value="LYSOPHOSPHOLIPASE-LIKE PROTEIN 1"/>
    <property type="match status" value="1"/>
</dbReference>
<gene>
    <name evidence="11" type="ORF">PNOK_0216700</name>
</gene>